<comment type="subunit">
    <text evidence="8">Heterodimer. The active follitropin is a heterodimer composed of an alpha chain/CGA shared with other hormones and a unique beta chain/FSHB shown here.</text>
</comment>
<comment type="function">
    <text evidence="7">Together with the alpha chain CGA constitutes follitropin, the follicle-stimulating hormone, and provides its biological specificity to the hormone heterodimer. Binds FSHR, a G protein-coupled receptor, on target cells to activate downstream signaling pathways. Follitropin is involved in follicle development and spermatogenesis in reproductive organs.</text>
</comment>
<evidence type="ECO:0000256" key="12">
    <source>
        <dbReference type="RuleBase" id="RU004069"/>
    </source>
</evidence>
<evidence type="ECO:0000313" key="15">
    <source>
        <dbReference type="EMBL" id="ADX01333.1"/>
    </source>
</evidence>
<dbReference type="CTD" id="2488"/>
<evidence type="ECO:0000256" key="13">
    <source>
        <dbReference type="SAM" id="SignalP"/>
    </source>
</evidence>
<dbReference type="GeneID" id="103174988"/>
<dbReference type="Proteomes" id="UP000314986">
    <property type="component" value="Unassembled WGS sequence"/>
</dbReference>
<evidence type="ECO:0000259" key="14">
    <source>
        <dbReference type="Pfam" id="PF00007"/>
    </source>
</evidence>
<reference evidence="17" key="4">
    <citation type="journal article" date="2014" name="Nature">
        <title>Elephant shark genome provides unique insights into gnathostome evolution.</title>
        <authorList>
            <consortium name="International Elephant Shark Genome Sequencing Consortium"/>
            <person name="Venkatesh B."/>
            <person name="Lee A.P."/>
            <person name="Ravi V."/>
            <person name="Maurya A.K."/>
            <person name="Lian M.M."/>
            <person name="Swann J.B."/>
            <person name="Ohta Y."/>
            <person name="Flajnik M.F."/>
            <person name="Sutoh Y."/>
            <person name="Kasahara M."/>
            <person name="Hoon S."/>
            <person name="Gangu V."/>
            <person name="Roy S.W."/>
            <person name="Irimia M."/>
            <person name="Korzh V."/>
            <person name="Kondrychyn I."/>
            <person name="Lim Z.W."/>
            <person name="Tay B.H."/>
            <person name="Tohari S."/>
            <person name="Kong K.W."/>
            <person name="Ho S."/>
            <person name="Lorente-Galdos B."/>
            <person name="Quilez J."/>
            <person name="Marques-Bonet T."/>
            <person name="Raney B.J."/>
            <person name="Ingham P.W."/>
            <person name="Tay A."/>
            <person name="Hillier L.W."/>
            <person name="Minx P."/>
            <person name="Boehm T."/>
            <person name="Wilson R.K."/>
            <person name="Brenner S."/>
            <person name="Warren W.C."/>
        </authorList>
    </citation>
    <scope>NUCLEOTIDE SEQUENCE [LARGE SCALE GENOMIC DNA]</scope>
</reference>
<keyword evidence="13" id="KW-0732">Signal</keyword>
<reference evidence="16" key="5">
    <citation type="submission" date="2025-05" db="UniProtKB">
        <authorList>
            <consortium name="Ensembl"/>
        </authorList>
    </citation>
    <scope>IDENTIFICATION</scope>
</reference>
<proteinExistence type="evidence at transcript level"/>
<dbReference type="GO" id="GO:0042699">
    <property type="term" value="P:follicle-stimulating hormone signaling pathway"/>
    <property type="evidence" value="ECO:0007669"/>
    <property type="project" value="TreeGrafter"/>
</dbReference>
<feature type="signal peptide" evidence="13">
    <location>
        <begin position="1"/>
        <end position="26"/>
    </location>
</feature>
<dbReference type="SMR" id="F1BZV9"/>
<evidence type="ECO:0000313" key="17">
    <source>
        <dbReference type="Proteomes" id="UP000314986"/>
    </source>
</evidence>
<feature type="domain" description="Glycoprotein hormone subunit beta" evidence="14">
    <location>
        <begin position="28"/>
        <end position="131"/>
    </location>
</feature>
<dbReference type="Pfam" id="PF00007">
    <property type="entry name" value="Cys_knot"/>
    <property type="match status" value="1"/>
</dbReference>
<evidence type="ECO:0000256" key="7">
    <source>
        <dbReference type="ARBA" id="ARBA00037318"/>
    </source>
</evidence>
<keyword evidence="4 12" id="KW-0372">Hormone</keyword>
<dbReference type="GO" id="GO:0005737">
    <property type="term" value="C:cytoplasm"/>
    <property type="evidence" value="ECO:0007669"/>
    <property type="project" value="TreeGrafter"/>
</dbReference>
<dbReference type="OMA" id="YPVAIDC"/>
<dbReference type="PROSITE" id="PS00261">
    <property type="entry name" value="GLYCO_HORMONE_BETA_1"/>
    <property type="match status" value="1"/>
</dbReference>
<keyword evidence="17" id="KW-1185">Reference proteome</keyword>
<dbReference type="Ensembl" id="ENSCMIT00000040004.1">
    <property type="protein sequence ID" value="ENSCMIP00000039434.1"/>
    <property type="gene ID" value="ENSCMIG00000016529.1"/>
</dbReference>
<keyword evidence="6" id="KW-0325">Glycoprotein</keyword>
<dbReference type="InterPro" id="IPR001545">
    <property type="entry name" value="Gonadotropin_bsu"/>
</dbReference>
<keyword evidence="3" id="KW-0964">Secreted</keyword>
<accession>F1BZV9</accession>
<dbReference type="KEGG" id="cmk:103174988"/>
<dbReference type="GeneTree" id="ENSGT00940000160051"/>
<dbReference type="Gene3D" id="2.10.90.10">
    <property type="entry name" value="Cystine-knot cytokines"/>
    <property type="match status" value="1"/>
</dbReference>
<evidence type="ECO:0000256" key="6">
    <source>
        <dbReference type="ARBA" id="ARBA00023180"/>
    </source>
</evidence>
<feature type="chain" id="PRO_5044730360" description="Follitropin subunit beta" evidence="13">
    <location>
        <begin position="27"/>
        <end position="153"/>
    </location>
</feature>
<organism evidence="15">
    <name type="scientific">Callorhinchus milii</name>
    <name type="common">Ghost shark</name>
    <dbReference type="NCBI Taxonomy" id="7868"/>
    <lineage>
        <taxon>Eukaryota</taxon>
        <taxon>Metazoa</taxon>
        <taxon>Chordata</taxon>
        <taxon>Craniata</taxon>
        <taxon>Vertebrata</taxon>
        <taxon>Chondrichthyes</taxon>
        <taxon>Holocephali</taxon>
        <taxon>Chimaeriformes</taxon>
        <taxon>Callorhinchidae</taxon>
        <taxon>Callorhinchus</taxon>
    </lineage>
</organism>
<sequence>MLLVMVNRISAAHGFLLILCWVSIHCQNNCQLTNITMAVEKEECGYCGNVNVSWCSGYCFTKDPVFKERMASIYQYICSYKEVIYQTITIPNCPSNVSPYYTYPVAISCQCGMCNTETTDCTVSALEPKYCSFTQQRKKRSLIMHSTLLHRNI</sequence>
<dbReference type="SMART" id="SM00068">
    <property type="entry name" value="GHB"/>
    <property type="match status" value="1"/>
</dbReference>
<reference evidence="17" key="2">
    <citation type="journal article" date="2007" name="PLoS Biol.">
        <title>Survey sequencing and comparative analysis of the elephant shark (Callorhinchus milii) genome.</title>
        <authorList>
            <person name="Venkatesh B."/>
            <person name="Kirkness E.F."/>
            <person name="Loh Y.H."/>
            <person name="Halpern A.L."/>
            <person name="Lee A.P."/>
            <person name="Johnson J."/>
            <person name="Dandona N."/>
            <person name="Viswanathan L.D."/>
            <person name="Tay A."/>
            <person name="Venter J.C."/>
            <person name="Strausberg R.L."/>
            <person name="Brenner S."/>
        </authorList>
    </citation>
    <scope>NUCLEOTIDE SEQUENCE [LARGE SCALE GENOMIC DNA]</scope>
</reference>
<evidence type="ECO:0000256" key="8">
    <source>
        <dbReference type="ARBA" id="ARBA00038691"/>
    </source>
</evidence>
<evidence type="ECO:0000256" key="3">
    <source>
        <dbReference type="ARBA" id="ARBA00022525"/>
    </source>
</evidence>
<protein>
    <recommendedName>
        <fullName evidence="9">Follitropin subunit beta</fullName>
    </recommendedName>
    <alternativeName>
        <fullName evidence="10">Follicle-stimulating hormone beta subunit</fullName>
    </alternativeName>
    <alternativeName>
        <fullName evidence="11">Follitropin beta chain</fullName>
    </alternativeName>
</protein>
<evidence type="ECO:0000313" key="16">
    <source>
        <dbReference type="Ensembl" id="ENSCMIP00000039434.1"/>
    </source>
</evidence>
<dbReference type="STRING" id="7868.ENSCMIP00000039434"/>
<dbReference type="AlphaFoldDB" id="F1BZV9"/>
<dbReference type="GO" id="GO:0016913">
    <property type="term" value="F:follicle-stimulating hormone activity"/>
    <property type="evidence" value="ECO:0007669"/>
    <property type="project" value="TreeGrafter"/>
</dbReference>
<dbReference type="SUPFAM" id="SSF57501">
    <property type="entry name" value="Cystine-knot cytokines"/>
    <property type="match status" value="1"/>
</dbReference>
<comment type="subcellular location">
    <subcellularLocation>
        <location evidence="1 12">Secreted</location>
    </subcellularLocation>
</comment>
<evidence type="ECO:0000256" key="9">
    <source>
        <dbReference type="ARBA" id="ARBA00040964"/>
    </source>
</evidence>
<evidence type="ECO:0000256" key="5">
    <source>
        <dbReference type="ARBA" id="ARBA00023157"/>
    </source>
</evidence>
<dbReference type="RefSeq" id="NP_001279311.1">
    <property type="nucleotide sequence ID" value="NM_001292382.1"/>
</dbReference>
<dbReference type="GO" id="GO:0005615">
    <property type="term" value="C:extracellular space"/>
    <property type="evidence" value="ECO:0007669"/>
    <property type="project" value="TreeGrafter"/>
</dbReference>
<dbReference type="OrthoDB" id="8453657at2759"/>
<name>F1BZV9_CALMI</name>
<evidence type="ECO:0000256" key="1">
    <source>
        <dbReference type="ARBA" id="ARBA00004613"/>
    </source>
</evidence>
<dbReference type="PANTHER" id="PTHR11515:SF17">
    <property type="entry name" value="FOLLITROPIN SUBUNIT BETA"/>
    <property type="match status" value="1"/>
</dbReference>
<dbReference type="PANTHER" id="PTHR11515">
    <property type="entry name" value="GLYCOPROTEIN HORMONE BETA CHAIN"/>
    <property type="match status" value="1"/>
</dbReference>
<dbReference type="InterPro" id="IPR006208">
    <property type="entry name" value="Glyco_hormone_CN"/>
</dbReference>
<comment type="similarity">
    <text evidence="2 12">Belongs to the glycoprotein hormones subunit beta family.</text>
</comment>
<dbReference type="InterPro" id="IPR029034">
    <property type="entry name" value="Cystine-knot_cytokine"/>
</dbReference>
<keyword evidence="5" id="KW-1015">Disulfide bond</keyword>
<reference evidence="15" key="3">
    <citation type="journal article" date="2011" name="BMC Evol. Biol.">
        <title>Emergence and evolution of the glycoprotein hormone and neurotrophin gene families in vertebrates.</title>
        <authorList>
            <person name="Santos S.D."/>
            <person name="Mazan S."/>
            <person name="Venkatesh B."/>
            <person name="Cohen-Tannoudji J."/>
            <person name="Querat B."/>
        </authorList>
    </citation>
    <scope>NUCLEOTIDE SEQUENCE</scope>
</reference>
<evidence type="ECO:0000256" key="2">
    <source>
        <dbReference type="ARBA" id="ARBA00006552"/>
    </source>
</evidence>
<dbReference type="CDD" id="cd00069">
    <property type="entry name" value="GHB_like"/>
    <property type="match status" value="1"/>
</dbReference>
<reference evidence="17" key="1">
    <citation type="journal article" date="2006" name="Science">
        <title>Ancient noncoding elements conserved in the human genome.</title>
        <authorList>
            <person name="Venkatesh B."/>
            <person name="Kirkness E.F."/>
            <person name="Loh Y.H."/>
            <person name="Halpern A.L."/>
            <person name="Lee A.P."/>
            <person name="Johnson J."/>
            <person name="Dandona N."/>
            <person name="Viswanathan L.D."/>
            <person name="Tay A."/>
            <person name="Venter J.C."/>
            <person name="Strausberg R.L."/>
            <person name="Brenner S."/>
        </authorList>
    </citation>
    <scope>NUCLEOTIDE SEQUENCE [LARGE SCALE GENOMIC DNA]</scope>
</reference>
<dbReference type="InterPro" id="IPR018245">
    <property type="entry name" value="Gonadotropin_bsu_CS"/>
</dbReference>
<evidence type="ECO:0000256" key="10">
    <source>
        <dbReference type="ARBA" id="ARBA00041687"/>
    </source>
</evidence>
<gene>
    <name evidence="16" type="primary">fshb</name>
</gene>
<evidence type="ECO:0000256" key="11">
    <source>
        <dbReference type="ARBA" id="ARBA00042045"/>
    </source>
</evidence>
<dbReference type="FunFam" id="2.10.90.10:FF:000007">
    <property type="entry name" value="Luteinizing hormone beta subunit"/>
    <property type="match status" value="1"/>
</dbReference>
<dbReference type="PROSITE" id="PS00689">
    <property type="entry name" value="GLYCO_HORMONE_BETA_2"/>
    <property type="match status" value="1"/>
</dbReference>
<dbReference type="EMBL" id="HQ174783">
    <property type="protein sequence ID" value="ADX01333.1"/>
    <property type="molecule type" value="mRNA"/>
</dbReference>
<evidence type="ECO:0000256" key="4">
    <source>
        <dbReference type="ARBA" id="ARBA00022702"/>
    </source>
</evidence>